<feature type="compositionally biased region" description="Basic and acidic residues" evidence="1">
    <location>
        <begin position="59"/>
        <end position="70"/>
    </location>
</feature>
<sequence length="70" mass="7544">LKELLPGRISLVNCGNSARVCSAAGEVAVGRSGPSDKQWKKQPSRANITRKRHHGGALHHTEGGSEEQRM</sequence>
<evidence type="ECO:0000256" key="1">
    <source>
        <dbReference type="SAM" id="MobiDB-lite"/>
    </source>
</evidence>
<feature type="non-terminal residue" evidence="2">
    <location>
        <position position="1"/>
    </location>
</feature>
<feature type="non-terminal residue" evidence="2">
    <location>
        <position position="70"/>
    </location>
</feature>
<name>A0AAV7T778_PLEWA</name>
<evidence type="ECO:0000313" key="3">
    <source>
        <dbReference type="Proteomes" id="UP001066276"/>
    </source>
</evidence>
<gene>
    <name evidence="2" type="ORF">NDU88_004034</name>
</gene>
<evidence type="ECO:0000313" key="2">
    <source>
        <dbReference type="EMBL" id="KAJ1172184.1"/>
    </source>
</evidence>
<dbReference type="AlphaFoldDB" id="A0AAV7T778"/>
<feature type="compositionally biased region" description="Basic residues" evidence="1">
    <location>
        <begin position="40"/>
        <end position="57"/>
    </location>
</feature>
<comment type="caution">
    <text evidence="2">The sequence shown here is derived from an EMBL/GenBank/DDBJ whole genome shotgun (WGS) entry which is preliminary data.</text>
</comment>
<feature type="region of interest" description="Disordered" evidence="1">
    <location>
        <begin position="29"/>
        <end position="70"/>
    </location>
</feature>
<organism evidence="2 3">
    <name type="scientific">Pleurodeles waltl</name>
    <name type="common">Iberian ribbed newt</name>
    <dbReference type="NCBI Taxonomy" id="8319"/>
    <lineage>
        <taxon>Eukaryota</taxon>
        <taxon>Metazoa</taxon>
        <taxon>Chordata</taxon>
        <taxon>Craniata</taxon>
        <taxon>Vertebrata</taxon>
        <taxon>Euteleostomi</taxon>
        <taxon>Amphibia</taxon>
        <taxon>Batrachia</taxon>
        <taxon>Caudata</taxon>
        <taxon>Salamandroidea</taxon>
        <taxon>Salamandridae</taxon>
        <taxon>Pleurodelinae</taxon>
        <taxon>Pleurodeles</taxon>
    </lineage>
</organism>
<reference evidence="2" key="1">
    <citation type="journal article" date="2022" name="bioRxiv">
        <title>Sequencing and chromosome-scale assembly of the giantPleurodeles waltlgenome.</title>
        <authorList>
            <person name="Brown T."/>
            <person name="Elewa A."/>
            <person name="Iarovenko S."/>
            <person name="Subramanian E."/>
            <person name="Araus A.J."/>
            <person name="Petzold A."/>
            <person name="Susuki M."/>
            <person name="Suzuki K.-i.T."/>
            <person name="Hayashi T."/>
            <person name="Toyoda A."/>
            <person name="Oliveira C."/>
            <person name="Osipova E."/>
            <person name="Leigh N.D."/>
            <person name="Simon A."/>
            <person name="Yun M.H."/>
        </authorList>
    </citation>
    <scope>NUCLEOTIDE SEQUENCE</scope>
    <source>
        <strain evidence="2">20211129_DDA</strain>
        <tissue evidence="2">Liver</tissue>
    </source>
</reference>
<keyword evidence="3" id="KW-1185">Reference proteome</keyword>
<dbReference type="EMBL" id="JANPWB010000007">
    <property type="protein sequence ID" value="KAJ1172184.1"/>
    <property type="molecule type" value="Genomic_DNA"/>
</dbReference>
<protein>
    <submittedName>
        <fullName evidence="2">Uncharacterized protein</fullName>
    </submittedName>
</protein>
<accession>A0AAV7T778</accession>
<proteinExistence type="predicted"/>
<dbReference type="Proteomes" id="UP001066276">
    <property type="component" value="Chromosome 4_1"/>
</dbReference>